<reference evidence="1 2" key="1">
    <citation type="submission" date="2021-06" db="EMBL/GenBank/DDBJ databases">
        <title>Caerostris extrusa draft genome.</title>
        <authorList>
            <person name="Kono N."/>
            <person name="Arakawa K."/>
        </authorList>
    </citation>
    <scope>NUCLEOTIDE SEQUENCE [LARGE SCALE GENOMIC DNA]</scope>
</reference>
<gene>
    <name evidence="1" type="ORF">CEXT_453331</name>
</gene>
<proteinExistence type="predicted"/>
<organism evidence="1 2">
    <name type="scientific">Caerostris extrusa</name>
    <name type="common">Bark spider</name>
    <name type="synonym">Caerostris bankana</name>
    <dbReference type="NCBI Taxonomy" id="172846"/>
    <lineage>
        <taxon>Eukaryota</taxon>
        <taxon>Metazoa</taxon>
        <taxon>Ecdysozoa</taxon>
        <taxon>Arthropoda</taxon>
        <taxon>Chelicerata</taxon>
        <taxon>Arachnida</taxon>
        <taxon>Araneae</taxon>
        <taxon>Araneomorphae</taxon>
        <taxon>Entelegynae</taxon>
        <taxon>Araneoidea</taxon>
        <taxon>Araneidae</taxon>
        <taxon>Caerostris</taxon>
    </lineage>
</organism>
<keyword evidence="2" id="KW-1185">Reference proteome</keyword>
<evidence type="ECO:0000313" key="1">
    <source>
        <dbReference type="EMBL" id="GIY50518.1"/>
    </source>
</evidence>
<dbReference type="EMBL" id="BPLR01011990">
    <property type="protein sequence ID" value="GIY50518.1"/>
    <property type="molecule type" value="Genomic_DNA"/>
</dbReference>
<protein>
    <submittedName>
        <fullName evidence="1">Uncharacterized protein</fullName>
    </submittedName>
</protein>
<comment type="caution">
    <text evidence="1">The sequence shown here is derived from an EMBL/GenBank/DDBJ whole genome shotgun (WGS) entry which is preliminary data.</text>
</comment>
<dbReference type="Proteomes" id="UP001054945">
    <property type="component" value="Unassembled WGS sequence"/>
</dbReference>
<dbReference type="AlphaFoldDB" id="A0AAV4TV97"/>
<sequence>MHFHRRHQNAPTADKTFQTLVQLVSDRRESLKEDPRLGQHQLVFTDDLVNKVDQIIHANRRLTRKDTSEEVNVNFSSVLTIITEKMSYGNSVQSGCHTNFQSEVVSRGIVFAVSVPILGRTNNVLDSVFAGGESWCQHY</sequence>
<name>A0AAV4TV97_CAEEX</name>
<evidence type="ECO:0000313" key="2">
    <source>
        <dbReference type="Proteomes" id="UP001054945"/>
    </source>
</evidence>
<accession>A0AAV4TV97</accession>